<dbReference type="GO" id="GO:0016020">
    <property type="term" value="C:membrane"/>
    <property type="evidence" value="ECO:0007669"/>
    <property type="project" value="UniProtKB-SubCell"/>
</dbReference>
<evidence type="ECO:0000256" key="1">
    <source>
        <dbReference type="ARBA" id="ARBA00004141"/>
    </source>
</evidence>
<accession>A0A249LER0</accession>
<keyword evidence="3 5" id="KW-1133">Transmembrane helix</keyword>
<reference evidence="7 8" key="1">
    <citation type="submission" date="2016-07" db="EMBL/GenBank/DDBJ databases">
        <title>High microdiversification within the ubiquitous acI lineage of Actinobacteria.</title>
        <authorList>
            <person name="Neuenschwander S.M."/>
            <person name="Salcher M."/>
            <person name="Ghai R."/>
            <person name="Pernthaler J."/>
        </authorList>
    </citation>
    <scope>NUCLEOTIDE SEQUENCE [LARGE SCALE GENOMIC DNA]</scope>
    <source>
        <strain evidence="7">MMS-VB-114</strain>
    </source>
</reference>
<dbReference type="AlphaFoldDB" id="A0A249LER0"/>
<dbReference type="OrthoDB" id="5187110at2"/>
<proteinExistence type="predicted"/>
<protein>
    <recommendedName>
        <fullName evidence="6">RDD domain-containing protein</fullName>
    </recommendedName>
</protein>
<keyword evidence="2 5" id="KW-0812">Transmembrane</keyword>
<evidence type="ECO:0000259" key="6">
    <source>
        <dbReference type="Pfam" id="PF06271"/>
    </source>
</evidence>
<name>A0A249LER0_9ACTN</name>
<dbReference type="Proteomes" id="UP000217221">
    <property type="component" value="Chromosome"/>
</dbReference>
<evidence type="ECO:0000256" key="3">
    <source>
        <dbReference type="ARBA" id="ARBA00022989"/>
    </source>
</evidence>
<feature type="transmembrane region" description="Helical" evidence="5">
    <location>
        <begin position="88"/>
        <end position="104"/>
    </location>
</feature>
<evidence type="ECO:0000313" key="8">
    <source>
        <dbReference type="Proteomes" id="UP000217221"/>
    </source>
</evidence>
<sequence>MHRDVSLGRRFGAITLDWLASYLIAIVFFSGPGTFLERTAHAGTPALILFFTEYFLLITLQGASAGHRVFRMRIVNFEDGGRPTIRQALIRSILMVIVITAITYDENGRGIHERFSKTKIVLTH</sequence>
<comment type="subcellular location">
    <subcellularLocation>
        <location evidence="1">Membrane</location>
        <topology evidence="1">Multi-pass membrane protein</topology>
    </subcellularLocation>
</comment>
<dbReference type="RefSeq" id="WP_095697909.1">
    <property type="nucleotide sequence ID" value="NZ_CP016782.1"/>
</dbReference>
<evidence type="ECO:0000256" key="4">
    <source>
        <dbReference type="ARBA" id="ARBA00023136"/>
    </source>
</evidence>
<keyword evidence="8" id="KW-1185">Reference proteome</keyword>
<dbReference type="InterPro" id="IPR010432">
    <property type="entry name" value="RDD"/>
</dbReference>
<organism evidence="7 8">
    <name type="scientific">Candidatus Planktophila limnetica</name>
    <dbReference type="NCBI Taxonomy" id="573600"/>
    <lineage>
        <taxon>Bacteria</taxon>
        <taxon>Bacillati</taxon>
        <taxon>Actinomycetota</taxon>
        <taxon>Actinomycetes</taxon>
        <taxon>Candidatus Nanopelagicales</taxon>
        <taxon>Candidatus Nanopelagicaceae</taxon>
        <taxon>Candidatus Planktophila</taxon>
    </lineage>
</organism>
<evidence type="ECO:0000256" key="5">
    <source>
        <dbReference type="SAM" id="Phobius"/>
    </source>
</evidence>
<evidence type="ECO:0000313" key="7">
    <source>
        <dbReference type="EMBL" id="ASY27611.1"/>
    </source>
</evidence>
<gene>
    <name evidence="7" type="ORF">PHILAsVB114_02915</name>
</gene>
<feature type="domain" description="RDD" evidence="6">
    <location>
        <begin position="6"/>
        <end position="98"/>
    </location>
</feature>
<feature type="transmembrane region" description="Helical" evidence="5">
    <location>
        <begin position="12"/>
        <end position="35"/>
    </location>
</feature>
<dbReference type="Pfam" id="PF06271">
    <property type="entry name" value="RDD"/>
    <property type="match status" value="1"/>
</dbReference>
<feature type="transmembrane region" description="Helical" evidence="5">
    <location>
        <begin position="47"/>
        <end position="67"/>
    </location>
</feature>
<keyword evidence="4 5" id="KW-0472">Membrane</keyword>
<dbReference type="EMBL" id="CP016782">
    <property type="protein sequence ID" value="ASY27611.1"/>
    <property type="molecule type" value="Genomic_DNA"/>
</dbReference>
<dbReference type="KEGG" id="plim:PHILAsVB114_02915"/>
<evidence type="ECO:0000256" key="2">
    <source>
        <dbReference type="ARBA" id="ARBA00022692"/>
    </source>
</evidence>